<keyword evidence="1" id="KW-0812">Transmembrane</keyword>
<accession>A0ABY5FQ75</accession>
<evidence type="ECO:0000313" key="3">
    <source>
        <dbReference type="Proteomes" id="UP001060325"/>
    </source>
</evidence>
<evidence type="ECO:0008006" key="4">
    <source>
        <dbReference type="Google" id="ProtNLM"/>
    </source>
</evidence>
<evidence type="ECO:0000256" key="1">
    <source>
        <dbReference type="SAM" id="Phobius"/>
    </source>
</evidence>
<reference evidence="2" key="1">
    <citation type="submission" date="2022-07" db="EMBL/GenBank/DDBJ databases">
        <title>Complete genome of CX2.</title>
        <authorList>
            <person name="Cao G."/>
        </authorList>
    </citation>
    <scope>NUCLEOTIDE SEQUENCE</scope>
    <source>
        <strain evidence="2">CX2</strain>
    </source>
</reference>
<gene>
    <name evidence="2" type="ORF">NMQ00_01900</name>
</gene>
<dbReference type="EMBL" id="CP101462">
    <property type="protein sequence ID" value="UTT43278.1"/>
    <property type="molecule type" value="Genomic_DNA"/>
</dbReference>
<organism evidence="2 3">
    <name type="scientific">Exiguobacterium aurantiacum</name>
    <dbReference type="NCBI Taxonomy" id="33987"/>
    <lineage>
        <taxon>Bacteria</taxon>
        <taxon>Bacillati</taxon>
        <taxon>Bacillota</taxon>
        <taxon>Bacilli</taxon>
        <taxon>Bacillales</taxon>
        <taxon>Bacillales Family XII. Incertae Sedis</taxon>
        <taxon>Exiguobacterium</taxon>
    </lineage>
</organism>
<name>A0ABY5FQ75_9BACL</name>
<protein>
    <recommendedName>
        <fullName evidence="4">DUF4825 domain-containing protein</fullName>
    </recommendedName>
</protein>
<sequence length="170" mass="19566">MSTRRLIGALLICIAIVVVFSGIGSYFYERQQLKRYLADNDFHAYEYLKTDDATLALFTNNDENLLGIAEMSTDGYGYGTIEILDPSPFDYIYSSDESNNYIGIRLNKQPQNVAYLRIIGERIQEQHVLNRPEEDDYAATHIIELRNRPTSDWTLQTLDQNEQVIDSIDL</sequence>
<keyword evidence="1" id="KW-0472">Membrane</keyword>
<evidence type="ECO:0000313" key="2">
    <source>
        <dbReference type="EMBL" id="UTT43278.1"/>
    </source>
</evidence>
<proteinExistence type="predicted"/>
<feature type="transmembrane region" description="Helical" evidence="1">
    <location>
        <begin position="6"/>
        <end position="28"/>
    </location>
</feature>
<keyword evidence="3" id="KW-1185">Reference proteome</keyword>
<keyword evidence="1" id="KW-1133">Transmembrane helix</keyword>
<dbReference type="Proteomes" id="UP001060325">
    <property type="component" value="Chromosome"/>
</dbReference>
<dbReference type="RefSeq" id="WP_255177691.1">
    <property type="nucleotide sequence ID" value="NZ_CP101462.1"/>
</dbReference>